<evidence type="ECO:0000256" key="4">
    <source>
        <dbReference type="ARBA" id="ARBA00022692"/>
    </source>
</evidence>
<organism evidence="9 10">
    <name type="scientific">Ornithinibacillus bavariensis</name>
    <dbReference type="NCBI Taxonomy" id="545502"/>
    <lineage>
        <taxon>Bacteria</taxon>
        <taxon>Bacillati</taxon>
        <taxon>Bacillota</taxon>
        <taxon>Bacilli</taxon>
        <taxon>Bacillales</taxon>
        <taxon>Bacillaceae</taxon>
        <taxon>Ornithinibacillus</taxon>
    </lineage>
</organism>
<evidence type="ECO:0000256" key="3">
    <source>
        <dbReference type="ARBA" id="ARBA00022519"/>
    </source>
</evidence>
<keyword evidence="6 7" id="KW-0472">Membrane</keyword>
<name>A0A919X9L7_9BACI</name>
<dbReference type="NCBIfam" id="TIGR00786">
    <property type="entry name" value="dctM"/>
    <property type="match status" value="1"/>
</dbReference>
<keyword evidence="4 7" id="KW-0812">Transmembrane</keyword>
<evidence type="ECO:0000313" key="9">
    <source>
        <dbReference type="EMBL" id="GIO28111.1"/>
    </source>
</evidence>
<dbReference type="AlphaFoldDB" id="A0A919X9L7"/>
<feature type="transmembrane region" description="Helical" evidence="7">
    <location>
        <begin position="45"/>
        <end position="64"/>
    </location>
</feature>
<dbReference type="Pfam" id="PF06808">
    <property type="entry name" value="DctM"/>
    <property type="match status" value="1"/>
</dbReference>
<gene>
    <name evidence="9" type="ORF">J43TS3_27220</name>
</gene>
<accession>A0A919X9L7</accession>
<dbReference type="InterPro" id="IPR010656">
    <property type="entry name" value="DctM"/>
</dbReference>
<dbReference type="PANTHER" id="PTHR33362:SF2">
    <property type="entry name" value="TRAP TRANSPORTER LARGE PERMEASE PROTEIN"/>
    <property type="match status" value="1"/>
</dbReference>
<feature type="transmembrane region" description="Helical" evidence="7">
    <location>
        <begin position="133"/>
        <end position="157"/>
    </location>
</feature>
<feature type="transmembrane region" description="Helical" evidence="7">
    <location>
        <begin position="356"/>
        <end position="382"/>
    </location>
</feature>
<evidence type="ECO:0000313" key="10">
    <source>
        <dbReference type="Proteomes" id="UP000676917"/>
    </source>
</evidence>
<dbReference type="PIRSF" id="PIRSF006066">
    <property type="entry name" value="HI0050"/>
    <property type="match status" value="1"/>
</dbReference>
<evidence type="ECO:0000256" key="1">
    <source>
        <dbReference type="ARBA" id="ARBA00004429"/>
    </source>
</evidence>
<evidence type="ECO:0000256" key="7">
    <source>
        <dbReference type="SAM" id="Phobius"/>
    </source>
</evidence>
<dbReference type="GO" id="GO:0022857">
    <property type="term" value="F:transmembrane transporter activity"/>
    <property type="evidence" value="ECO:0007669"/>
    <property type="project" value="TreeGrafter"/>
</dbReference>
<dbReference type="PANTHER" id="PTHR33362">
    <property type="entry name" value="SIALIC ACID TRAP TRANSPORTER PERMEASE PROTEIN SIAT-RELATED"/>
    <property type="match status" value="1"/>
</dbReference>
<protein>
    <recommendedName>
        <fullName evidence="8">TRAP C4-dicarboxylate transport system permease DctM subunit domain-containing protein</fullName>
    </recommendedName>
</protein>
<keyword evidence="5 7" id="KW-1133">Transmembrane helix</keyword>
<keyword evidence="10" id="KW-1185">Reference proteome</keyword>
<feature type="transmembrane region" description="Helical" evidence="7">
    <location>
        <begin position="169"/>
        <end position="191"/>
    </location>
</feature>
<proteinExistence type="predicted"/>
<feature type="transmembrane region" description="Helical" evidence="7">
    <location>
        <begin position="266"/>
        <end position="290"/>
    </location>
</feature>
<dbReference type="EMBL" id="BORP01000005">
    <property type="protein sequence ID" value="GIO28111.1"/>
    <property type="molecule type" value="Genomic_DNA"/>
</dbReference>
<feature type="transmembrane region" description="Helical" evidence="7">
    <location>
        <begin position="7"/>
        <end position="33"/>
    </location>
</feature>
<feature type="transmembrane region" description="Helical" evidence="7">
    <location>
        <begin position="211"/>
        <end position="232"/>
    </location>
</feature>
<dbReference type="GO" id="GO:0005886">
    <property type="term" value="C:plasma membrane"/>
    <property type="evidence" value="ECO:0007669"/>
    <property type="project" value="UniProtKB-SubCell"/>
</dbReference>
<feature type="transmembrane region" description="Helical" evidence="7">
    <location>
        <begin position="394"/>
        <end position="418"/>
    </location>
</feature>
<sequence length="419" mass="44314">MTSILFGVFLGLLILGVPIAFVIAISSIGAIYYTGLPIELLAQRFFTSLDSFSLMAIPLFMLAGAIMSHGGITRRIVDFALSIVGGFRGALSQVVSVSGVVLGGVSGSGVADTAALGSIMVPEMKKRNYDPGFSAALVASAGSIGLIIPPSIALIVYGASSQASIGDLFMAGIIPGLLIAVGFMIYCYIIARIRNYPKEGSFSWANVWKKFKAAFWALLMPIIIIVGIRGGIFTATEGGAVVSVYALIIGVFVYKEIKIKDFAKIFYEAALSTAVITSIIAATSLFGWLLTSEQVPQKVTNALLGITDNPTIIILIIIGLLLVVGMFLDSSPAILLLTPILVPVATSLGMDLVQFGIVMVITLTIGLLTPPVGTAMYVASNISKVPILELSRKLIPFWIIMIFIAILVAFVPAITHLLY</sequence>
<evidence type="ECO:0000256" key="5">
    <source>
        <dbReference type="ARBA" id="ARBA00022989"/>
    </source>
</evidence>
<evidence type="ECO:0000259" key="8">
    <source>
        <dbReference type="Pfam" id="PF06808"/>
    </source>
</evidence>
<dbReference type="Proteomes" id="UP000676917">
    <property type="component" value="Unassembled WGS sequence"/>
</dbReference>
<reference evidence="9" key="1">
    <citation type="submission" date="2021-03" db="EMBL/GenBank/DDBJ databases">
        <title>Antimicrobial resistance genes in bacteria isolated from Japanese honey, and their potential for conferring macrolide and lincosamide resistance in the American foulbrood pathogen Paenibacillus larvae.</title>
        <authorList>
            <person name="Okamoto M."/>
            <person name="Kumagai M."/>
            <person name="Kanamori H."/>
            <person name="Takamatsu D."/>
        </authorList>
    </citation>
    <scope>NUCLEOTIDE SEQUENCE</scope>
    <source>
        <strain evidence="9">J43TS3</strain>
    </source>
</reference>
<evidence type="ECO:0000256" key="6">
    <source>
        <dbReference type="ARBA" id="ARBA00023136"/>
    </source>
</evidence>
<feature type="domain" description="TRAP C4-dicarboxylate transport system permease DctM subunit" evidence="8">
    <location>
        <begin position="6"/>
        <end position="414"/>
    </location>
</feature>
<keyword evidence="3" id="KW-0997">Cell inner membrane</keyword>
<comment type="subcellular location">
    <subcellularLocation>
        <location evidence="1">Cell inner membrane</location>
        <topology evidence="1">Multi-pass membrane protein</topology>
    </subcellularLocation>
</comment>
<dbReference type="RefSeq" id="WP_212921561.1">
    <property type="nucleotide sequence ID" value="NZ_BORP01000005.1"/>
</dbReference>
<comment type="caution">
    <text evidence="9">The sequence shown here is derived from an EMBL/GenBank/DDBJ whole genome shotgun (WGS) entry which is preliminary data.</text>
</comment>
<evidence type="ECO:0000256" key="2">
    <source>
        <dbReference type="ARBA" id="ARBA00022475"/>
    </source>
</evidence>
<feature type="transmembrane region" description="Helical" evidence="7">
    <location>
        <begin position="333"/>
        <end position="350"/>
    </location>
</feature>
<feature type="transmembrane region" description="Helical" evidence="7">
    <location>
        <begin position="238"/>
        <end position="254"/>
    </location>
</feature>
<feature type="transmembrane region" description="Helical" evidence="7">
    <location>
        <begin position="310"/>
        <end position="328"/>
    </location>
</feature>
<keyword evidence="2" id="KW-1003">Cell membrane</keyword>
<dbReference type="InterPro" id="IPR004681">
    <property type="entry name" value="TRAP_DctM"/>
</dbReference>